<accession>A0ABR7SAW6</accession>
<name>A0ABR7SAW6_9ACTN</name>
<reference evidence="4 5" key="1">
    <citation type="submission" date="2020-08" db="EMBL/GenBank/DDBJ databases">
        <title>Genemic of Streptomyces polyaspartic.</title>
        <authorList>
            <person name="Liu W."/>
        </authorList>
    </citation>
    <scope>NUCLEOTIDE SEQUENCE [LARGE SCALE GENOMIC DNA]</scope>
    <source>
        <strain evidence="4 5">TRM66268-LWL</strain>
    </source>
</reference>
<gene>
    <name evidence="4" type="ORF">H9Y04_08570</name>
</gene>
<keyword evidence="2" id="KW-0732">Signal</keyword>
<evidence type="ECO:0000313" key="5">
    <source>
        <dbReference type="Proteomes" id="UP000642284"/>
    </source>
</evidence>
<dbReference type="EMBL" id="JACTVJ010000005">
    <property type="protein sequence ID" value="MBC9712626.1"/>
    <property type="molecule type" value="Genomic_DNA"/>
</dbReference>
<keyword evidence="5" id="KW-1185">Reference proteome</keyword>
<evidence type="ECO:0000259" key="3">
    <source>
        <dbReference type="Pfam" id="PF14016"/>
    </source>
</evidence>
<comment type="caution">
    <text evidence="4">The sequence shown here is derived from an EMBL/GenBank/DDBJ whole genome shotgun (WGS) entry which is preliminary data.</text>
</comment>
<dbReference type="PROSITE" id="PS51257">
    <property type="entry name" value="PROKAR_LIPOPROTEIN"/>
    <property type="match status" value="1"/>
</dbReference>
<dbReference type="RefSeq" id="WP_187813131.1">
    <property type="nucleotide sequence ID" value="NZ_JACTVJ010000005.1"/>
</dbReference>
<evidence type="ECO:0000313" key="4">
    <source>
        <dbReference type="EMBL" id="MBC9712626.1"/>
    </source>
</evidence>
<feature type="chain" id="PRO_5045484932" evidence="2">
    <location>
        <begin position="23"/>
        <end position="231"/>
    </location>
</feature>
<proteinExistence type="predicted"/>
<evidence type="ECO:0000256" key="2">
    <source>
        <dbReference type="SAM" id="SignalP"/>
    </source>
</evidence>
<dbReference type="Pfam" id="PF14016">
    <property type="entry name" value="DUF4232"/>
    <property type="match status" value="1"/>
</dbReference>
<feature type="domain" description="DUF4232" evidence="3">
    <location>
        <begin position="74"/>
        <end position="213"/>
    </location>
</feature>
<feature type="signal peptide" evidence="2">
    <location>
        <begin position="1"/>
        <end position="22"/>
    </location>
</feature>
<dbReference type="InterPro" id="IPR025326">
    <property type="entry name" value="DUF4232"/>
</dbReference>
<evidence type="ECO:0000256" key="1">
    <source>
        <dbReference type="SAM" id="MobiDB-lite"/>
    </source>
</evidence>
<organism evidence="4 5">
    <name type="scientific">Streptomyces polyasparticus</name>
    <dbReference type="NCBI Taxonomy" id="2767826"/>
    <lineage>
        <taxon>Bacteria</taxon>
        <taxon>Bacillati</taxon>
        <taxon>Actinomycetota</taxon>
        <taxon>Actinomycetes</taxon>
        <taxon>Kitasatosporales</taxon>
        <taxon>Streptomycetaceae</taxon>
        <taxon>Streptomyces</taxon>
    </lineage>
</organism>
<dbReference type="Proteomes" id="UP000642284">
    <property type="component" value="Unassembled WGS sequence"/>
</dbReference>
<feature type="compositionally biased region" description="Low complexity" evidence="1">
    <location>
        <begin position="39"/>
        <end position="49"/>
    </location>
</feature>
<sequence>MTRISVRPVLALVLAATLTTLATGCSSLADELEREADPARASQAADDAPAPAPSVPDPDDLEIEPSAAHSATDCGAESLRATASLVDAAMGLRAMSITFTNCGTSTYEVNGYPAVTVLDADREPVAIEVLKGTDGISTGLRNTKPTAIRLQPGESVLTTLTWRNTVTDATRPAPHGTYFDIAPAPGRGSHVVQPADGGPIDIGSTAQLGTSAWEKAPADPGGTGPEPTTPN</sequence>
<feature type="region of interest" description="Disordered" evidence="1">
    <location>
        <begin position="184"/>
        <end position="231"/>
    </location>
</feature>
<feature type="region of interest" description="Disordered" evidence="1">
    <location>
        <begin position="32"/>
        <end position="60"/>
    </location>
</feature>
<protein>
    <submittedName>
        <fullName evidence="4">DUF4232 domain-containing protein</fullName>
    </submittedName>
</protein>